<dbReference type="AlphaFoldDB" id="A0A9Q1IVE5"/>
<dbReference type="EMBL" id="JAINUF010000007">
    <property type="protein sequence ID" value="KAJ8354031.1"/>
    <property type="molecule type" value="Genomic_DNA"/>
</dbReference>
<proteinExistence type="predicted"/>
<name>A0A9Q1IVE5_SYNKA</name>
<evidence type="ECO:0000313" key="3">
    <source>
        <dbReference type="Proteomes" id="UP001152622"/>
    </source>
</evidence>
<sequence>MRVWWVLGDDDDDSNDGNYADGGAGVISETGAAGRRERALASCAEHSGGKCIRPAKPPKTQGQMLGPACWGAFRHHNHNHNHNHLSETRAFSGLSGPGFPPVTPEWLPRSLALRTGLSWRSTAVQRGFQPSPKQGPPNRGLQRSPLGSAAKLGQSSAADAALFVKTHVALPGVELPANFPRV</sequence>
<evidence type="ECO:0000256" key="1">
    <source>
        <dbReference type="SAM" id="MobiDB-lite"/>
    </source>
</evidence>
<dbReference type="Proteomes" id="UP001152622">
    <property type="component" value="Chromosome 7"/>
</dbReference>
<evidence type="ECO:0000313" key="2">
    <source>
        <dbReference type="EMBL" id="KAJ8354031.1"/>
    </source>
</evidence>
<reference evidence="2" key="1">
    <citation type="journal article" date="2023" name="Science">
        <title>Genome structures resolve the early diversification of teleost fishes.</title>
        <authorList>
            <person name="Parey E."/>
            <person name="Louis A."/>
            <person name="Montfort J."/>
            <person name="Bouchez O."/>
            <person name="Roques C."/>
            <person name="Iampietro C."/>
            <person name="Lluch J."/>
            <person name="Castinel A."/>
            <person name="Donnadieu C."/>
            <person name="Desvignes T."/>
            <person name="Floi Bucao C."/>
            <person name="Jouanno E."/>
            <person name="Wen M."/>
            <person name="Mejri S."/>
            <person name="Dirks R."/>
            <person name="Jansen H."/>
            <person name="Henkel C."/>
            <person name="Chen W.J."/>
            <person name="Zahm M."/>
            <person name="Cabau C."/>
            <person name="Klopp C."/>
            <person name="Thompson A.W."/>
            <person name="Robinson-Rechavi M."/>
            <person name="Braasch I."/>
            <person name="Lecointre G."/>
            <person name="Bobe J."/>
            <person name="Postlethwait J.H."/>
            <person name="Berthelot C."/>
            <person name="Roest Crollius H."/>
            <person name="Guiguen Y."/>
        </authorList>
    </citation>
    <scope>NUCLEOTIDE SEQUENCE</scope>
    <source>
        <strain evidence="2">WJC10195</strain>
    </source>
</reference>
<accession>A0A9Q1IVE5</accession>
<gene>
    <name evidence="2" type="ORF">SKAU_G00215980</name>
</gene>
<comment type="caution">
    <text evidence="2">The sequence shown here is derived from an EMBL/GenBank/DDBJ whole genome shotgun (WGS) entry which is preliminary data.</text>
</comment>
<keyword evidence="3" id="KW-1185">Reference proteome</keyword>
<protein>
    <submittedName>
        <fullName evidence="2">Uncharacterized protein</fullName>
    </submittedName>
</protein>
<feature type="region of interest" description="Disordered" evidence="1">
    <location>
        <begin position="126"/>
        <end position="152"/>
    </location>
</feature>
<organism evidence="2 3">
    <name type="scientific">Synaphobranchus kaupii</name>
    <name type="common">Kaup's arrowtooth eel</name>
    <dbReference type="NCBI Taxonomy" id="118154"/>
    <lineage>
        <taxon>Eukaryota</taxon>
        <taxon>Metazoa</taxon>
        <taxon>Chordata</taxon>
        <taxon>Craniata</taxon>
        <taxon>Vertebrata</taxon>
        <taxon>Euteleostomi</taxon>
        <taxon>Actinopterygii</taxon>
        <taxon>Neopterygii</taxon>
        <taxon>Teleostei</taxon>
        <taxon>Anguilliformes</taxon>
        <taxon>Synaphobranchidae</taxon>
        <taxon>Synaphobranchus</taxon>
    </lineage>
</organism>